<dbReference type="PANTHER" id="PTHR14187">
    <property type="entry name" value="ALPHA KINASE/ELONGATION FACTOR 2 KINASE"/>
    <property type="match status" value="1"/>
</dbReference>
<accession>A0ABY7FAF5</accession>
<gene>
    <name evidence="1" type="ORF">MAR_032373</name>
</gene>
<name>A0ABY7FAF5_MYAAR</name>
<evidence type="ECO:0000313" key="1">
    <source>
        <dbReference type="EMBL" id="WAR17779.1"/>
    </source>
</evidence>
<evidence type="ECO:0008006" key="3">
    <source>
        <dbReference type="Google" id="ProtNLM"/>
    </source>
</evidence>
<organism evidence="1 2">
    <name type="scientific">Mya arenaria</name>
    <name type="common">Soft-shell clam</name>
    <dbReference type="NCBI Taxonomy" id="6604"/>
    <lineage>
        <taxon>Eukaryota</taxon>
        <taxon>Metazoa</taxon>
        <taxon>Spiralia</taxon>
        <taxon>Lophotrochozoa</taxon>
        <taxon>Mollusca</taxon>
        <taxon>Bivalvia</taxon>
        <taxon>Autobranchia</taxon>
        <taxon>Heteroconchia</taxon>
        <taxon>Euheterodonta</taxon>
        <taxon>Imparidentia</taxon>
        <taxon>Neoheterodontei</taxon>
        <taxon>Myida</taxon>
        <taxon>Myoidea</taxon>
        <taxon>Myidae</taxon>
        <taxon>Mya</taxon>
    </lineage>
</organism>
<sequence>MLHFKAPTCVLIEPDGDTFSAFGYDAESKYNSLVKAEEHDKWFFFRRLDETVQYGGTVDIAVQEVAENGSMKNIYKASGGDWGGAKVDEAFVSVQGDKFKVNMSVVTFLFKTQSFSFREAQVEKCYTAPTSSQTSVSISILYTLDPNPMYTTDQGCHLADTLNVAIGGSGLGRAVKVRMIYGAPTCVLIEPDGDTFSAFGYDAESKYNSLVEAGEHDKWFFFRRFKMKLYNTDIKRDMDIEDETGKTLNAKLAGISSVKLTIALEPEAAAIYCRFLAAERSDNEDSLSTFKPGSKVVVVDAGGKESIDEFKRSNMEDYLYMIRDFEVKKRNVDPLKGDKPVVFRISATLPKLVKKIKGKKIPEVIIDSLFGSTVSVQGDKLKVDMSVVTFLFKTQSLIFGEAQVEQYYLTTASSQTILPFPIFYTLDPNPTYTTAEGCHLAGTLNVAIGGSGLGREVEVRMIYGGTEIEVEATEVATGNVKRMKIDFLS</sequence>
<dbReference type="EMBL" id="CP111021">
    <property type="protein sequence ID" value="WAR17779.1"/>
    <property type="molecule type" value="Genomic_DNA"/>
</dbReference>
<proteinExistence type="predicted"/>
<evidence type="ECO:0000313" key="2">
    <source>
        <dbReference type="Proteomes" id="UP001164746"/>
    </source>
</evidence>
<protein>
    <recommendedName>
        <fullName evidence="3">Agglutinin domain-containing protein</fullName>
    </recommendedName>
</protein>
<dbReference type="Proteomes" id="UP001164746">
    <property type="component" value="Chromosome 10"/>
</dbReference>
<keyword evidence="2" id="KW-1185">Reference proteome</keyword>
<reference evidence="1" key="1">
    <citation type="submission" date="2022-11" db="EMBL/GenBank/DDBJ databases">
        <title>Centuries of genome instability and evolution in soft-shell clam transmissible cancer (bioRxiv).</title>
        <authorList>
            <person name="Hart S.F.M."/>
            <person name="Yonemitsu M.A."/>
            <person name="Giersch R.M."/>
            <person name="Beal B.F."/>
            <person name="Arriagada G."/>
            <person name="Davis B.W."/>
            <person name="Ostrander E.A."/>
            <person name="Goff S.P."/>
            <person name="Metzger M.J."/>
        </authorList>
    </citation>
    <scope>NUCLEOTIDE SEQUENCE</scope>
    <source>
        <strain evidence="1">MELC-2E11</strain>
        <tissue evidence="1">Siphon/mantle</tissue>
    </source>
</reference>
<dbReference type="PANTHER" id="PTHR14187:SF5">
    <property type="entry name" value="HEAT SHOCK 70 KDA PROTEIN 12A"/>
    <property type="match status" value="1"/>
</dbReference>